<dbReference type="Gene3D" id="3.40.50.620">
    <property type="entry name" value="HUPs"/>
    <property type="match status" value="3"/>
</dbReference>
<dbReference type="SUPFAM" id="SSF47323">
    <property type="entry name" value="Anticodon-binding domain of a subclass of class I aminoacyl-tRNA synthetases"/>
    <property type="match status" value="1"/>
</dbReference>
<sequence length="1306" mass="143194">MPRLSAMGPPGAEDVHYEQPWLLYDTLEPSKASCITLFALFLVPRLLPVQGERIMQALPRAHLPAAAFVSRVTPSPPLFLSAAAPLSKQAAITSAISAAGNEVTGIPYPVQEVERRWVEYYAQRSAEFSPDLPQPCSPAAAACEVKQNEEGVPKGKKFYVLSMIPYPSGSGLHMGHCYTYALADVAARYQRLRLRADMLEAQVEAARCPTPACSAAVQDQQGQIGDGRPPQPNVLHAIGWDSFGLPAEQHARERGEPPASVVAANINVFRRQLQRLGISVDWRREIATSNPEFFRWTQWAFIQMLKRGLAYEANAEVNWCPALGTVLANEELTPEGLSERGRFPVEKRQLRQWHLKLLAYADRLLAGLSFLDWPADVLRMQRHWIGKVVYLRLSLELTNGQAPLPALLLAPEHLYGCSGVVLHPCHPVSRRLYGTAQDKHRIDEYIKAREKGLYPQNVEIQKGVFTGVYARHPVTSYLMPVIVSDTLEHMPEFGLQITASDGVLVSPAKHSFVAPLTAAGLLPVSPGGKPLRQRPAGAPQAAASEERLRGMQADLAGALSNEGVCDSDLSGGNKREAEDQAVRWLAATGRGEKVTRYRLKDWVFSRQRYWGEPIPVLRVCGITKKSASRAGNTEEANEGPTITEQSHEVVVPLPESELPLTLPPFRADFSSSLSAAETATPVKAEAPSQLLSRKSSIHHGTRPPESVFGRTEAVAALDRYTEWVWQEASSFGDSLAEKKRPCGKPLFFRETCTMPQWAGSSWYHLRFPDPFNREALAKPSLLEYWLPVDLYVGGKEHAVTHLVYARSGPHLLHPFFHVWCCRHFVGMPTTRFYLLPNPTPAAHLIIQAEDVWMLLHSPHLVPCLSALSFRFWHKMLADIGAACGEEPFKRLLTPGVILGVPRHYLLRRADTDALVSAADVDLYDAAVASLEHTPAAPEGPRSSPARVTCGVHTPSGAEVYAETLPPSSRAVRKTDTGTWVFSCQQQTQGQLQSSPPAPSAAANADTSRSAKVKGDELFQLLTLSEKMSKSRGNAVSPDSVLEEQGADVLRIHLMALGPVATTKVWREEGLSGASRFLKRIWTIFVSPVGAHSATGGGSYGSARQSIGSSSAALRGIIAKPISEGEKKVLSSLVRAVTQNLERMQVNRAVAALIVGFREIQRQQEKQGGTLSVSAAKDLLTLLHPFAPFITEELWARLQAEFAQAFRYPSWTLAASGEWPNSSPHADMTDELEGTSGGVQISVQLNGRHKLCVLVPVAETDTAESLIEAVKAAPPVKQRLQRETDKGRGLHKVFAKPEARLVNFVFS</sequence>
<organism evidence="13 14">
    <name type="scientific">Cyclospora cayetanensis</name>
    <dbReference type="NCBI Taxonomy" id="88456"/>
    <lineage>
        <taxon>Eukaryota</taxon>
        <taxon>Sar</taxon>
        <taxon>Alveolata</taxon>
        <taxon>Apicomplexa</taxon>
        <taxon>Conoidasida</taxon>
        <taxon>Coccidia</taxon>
        <taxon>Eucoccidiorida</taxon>
        <taxon>Eimeriorina</taxon>
        <taxon>Eimeriidae</taxon>
        <taxon>Cyclospora</taxon>
    </lineage>
</organism>
<keyword evidence="6" id="KW-0648">Protein biosynthesis</keyword>
<evidence type="ECO:0000259" key="12">
    <source>
        <dbReference type="Pfam" id="PF13603"/>
    </source>
</evidence>
<evidence type="ECO:0000256" key="6">
    <source>
        <dbReference type="ARBA" id="ARBA00022917"/>
    </source>
</evidence>
<dbReference type="VEuPathDB" id="ToxoDB:LOC34623339"/>
<dbReference type="EC" id="6.1.1.4" evidence="2"/>
<feature type="region of interest" description="Disordered" evidence="9">
    <location>
        <begin position="678"/>
        <end position="706"/>
    </location>
</feature>
<evidence type="ECO:0000256" key="1">
    <source>
        <dbReference type="ARBA" id="ARBA00005594"/>
    </source>
</evidence>
<feature type="domain" description="Leucyl-tRNA synthetase editing" evidence="12">
    <location>
        <begin position="382"/>
        <end position="485"/>
    </location>
</feature>
<proteinExistence type="inferred from homology"/>
<evidence type="ECO:0000256" key="4">
    <source>
        <dbReference type="ARBA" id="ARBA00022741"/>
    </source>
</evidence>
<evidence type="ECO:0000259" key="11">
    <source>
        <dbReference type="Pfam" id="PF08264"/>
    </source>
</evidence>
<dbReference type="Pfam" id="PF08264">
    <property type="entry name" value="Anticodon_1"/>
    <property type="match status" value="1"/>
</dbReference>
<dbReference type="Proteomes" id="UP000095192">
    <property type="component" value="Unassembled WGS sequence"/>
</dbReference>
<evidence type="ECO:0000256" key="3">
    <source>
        <dbReference type="ARBA" id="ARBA00022598"/>
    </source>
</evidence>
<keyword evidence="3" id="KW-0436">Ligase</keyword>
<dbReference type="PANTHER" id="PTHR43740">
    <property type="entry name" value="LEUCYL-TRNA SYNTHETASE"/>
    <property type="match status" value="1"/>
</dbReference>
<evidence type="ECO:0000313" key="13">
    <source>
        <dbReference type="EMBL" id="OEH75266.1"/>
    </source>
</evidence>
<dbReference type="InParanoid" id="A0A1D3CVP6"/>
<feature type="region of interest" description="Disordered" evidence="9">
    <location>
        <begin position="984"/>
        <end position="1008"/>
    </location>
</feature>
<evidence type="ECO:0000256" key="2">
    <source>
        <dbReference type="ARBA" id="ARBA00013164"/>
    </source>
</evidence>
<dbReference type="InterPro" id="IPR014729">
    <property type="entry name" value="Rossmann-like_a/b/a_fold"/>
</dbReference>
<dbReference type="GO" id="GO:0005829">
    <property type="term" value="C:cytosol"/>
    <property type="evidence" value="ECO:0007669"/>
    <property type="project" value="TreeGrafter"/>
</dbReference>
<evidence type="ECO:0000256" key="9">
    <source>
        <dbReference type="SAM" id="MobiDB-lite"/>
    </source>
</evidence>
<feature type="compositionally biased region" description="Low complexity" evidence="9">
    <location>
        <begin position="984"/>
        <end position="1002"/>
    </location>
</feature>
<comment type="caution">
    <text evidence="13">The sequence shown here is derived from an EMBL/GenBank/DDBJ whole genome shotgun (WGS) entry which is preliminary data.</text>
</comment>
<dbReference type="FunFam" id="1.10.730.10:FF:000002">
    <property type="entry name" value="Leucine--tRNA ligase"/>
    <property type="match status" value="1"/>
</dbReference>
<feature type="domain" description="Aminoacyl-tRNA synthetase class Ia" evidence="10">
    <location>
        <begin position="262"/>
        <end position="372"/>
    </location>
</feature>
<keyword evidence="5" id="KW-0067">ATP-binding</keyword>
<feature type="region of interest" description="Disordered" evidence="9">
    <location>
        <begin position="525"/>
        <end position="545"/>
    </location>
</feature>
<dbReference type="VEuPathDB" id="ToxoDB:cyc_07357"/>
<evidence type="ECO:0000256" key="8">
    <source>
        <dbReference type="ARBA" id="ARBA00047469"/>
    </source>
</evidence>
<dbReference type="EMBL" id="JROU02001774">
    <property type="protein sequence ID" value="OEH75266.1"/>
    <property type="molecule type" value="Genomic_DNA"/>
</dbReference>
<dbReference type="PRINTS" id="PR00985">
    <property type="entry name" value="TRNASYNTHLEU"/>
</dbReference>
<dbReference type="GO" id="GO:0006429">
    <property type="term" value="P:leucyl-tRNA aminoacylation"/>
    <property type="evidence" value="ECO:0007669"/>
    <property type="project" value="InterPro"/>
</dbReference>
<dbReference type="InterPro" id="IPR013155">
    <property type="entry name" value="M/V/L/I-tRNA-synth_anticd-bd"/>
</dbReference>
<dbReference type="Gene3D" id="3.90.740.10">
    <property type="entry name" value="Valyl/Leucyl/Isoleucyl-tRNA synthetase, editing domain"/>
    <property type="match status" value="1"/>
</dbReference>
<feature type="domain" description="Methionyl/Valyl/Leucyl/Isoleucyl-tRNA synthetase anticodon-binding" evidence="11">
    <location>
        <begin position="1128"/>
        <end position="1231"/>
    </location>
</feature>
<reference evidence="13 14" key="1">
    <citation type="journal article" date="2016" name="BMC Genomics">
        <title>Comparative genomics reveals Cyclospora cayetanensis possesses coccidia-like metabolism and invasion components but unique surface antigens.</title>
        <authorList>
            <person name="Liu S."/>
            <person name="Wang L."/>
            <person name="Zheng H."/>
            <person name="Xu Z."/>
            <person name="Roellig D.M."/>
            <person name="Li N."/>
            <person name="Frace M.A."/>
            <person name="Tang K."/>
            <person name="Arrowood M.J."/>
            <person name="Moss D.M."/>
            <person name="Zhang L."/>
            <person name="Feng Y."/>
            <person name="Xiao L."/>
        </authorList>
    </citation>
    <scope>NUCLEOTIDE SEQUENCE [LARGE SCALE GENOMIC DNA]</scope>
    <source>
        <strain evidence="13 14">CHN_HEN01</strain>
    </source>
</reference>
<comment type="catalytic activity">
    <reaction evidence="8">
        <text>tRNA(Leu) + L-leucine + ATP = L-leucyl-tRNA(Leu) + AMP + diphosphate</text>
        <dbReference type="Rhea" id="RHEA:11688"/>
        <dbReference type="Rhea" id="RHEA-COMP:9613"/>
        <dbReference type="Rhea" id="RHEA-COMP:9622"/>
        <dbReference type="ChEBI" id="CHEBI:30616"/>
        <dbReference type="ChEBI" id="CHEBI:33019"/>
        <dbReference type="ChEBI" id="CHEBI:57427"/>
        <dbReference type="ChEBI" id="CHEBI:78442"/>
        <dbReference type="ChEBI" id="CHEBI:78494"/>
        <dbReference type="ChEBI" id="CHEBI:456215"/>
        <dbReference type="EC" id="6.1.1.4"/>
    </reaction>
</comment>
<gene>
    <name evidence="13" type="ORF">cyc_07357</name>
</gene>
<keyword evidence="4" id="KW-0547">Nucleotide-binding</keyword>
<dbReference type="Pfam" id="PF13603">
    <property type="entry name" value="tRNA-synt_1_2"/>
    <property type="match status" value="1"/>
</dbReference>
<dbReference type="SUPFAM" id="SSF50677">
    <property type="entry name" value="ValRS/IleRS/LeuRS editing domain"/>
    <property type="match status" value="1"/>
</dbReference>
<feature type="compositionally biased region" description="Low complexity" evidence="9">
    <location>
        <begin position="533"/>
        <end position="543"/>
    </location>
</feature>
<dbReference type="InterPro" id="IPR009080">
    <property type="entry name" value="tRNAsynth_Ia_anticodon-bd"/>
</dbReference>
<comment type="similarity">
    <text evidence="1">Belongs to the class-I aminoacyl-tRNA synthetase family.</text>
</comment>
<keyword evidence="14" id="KW-1185">Reference proteome</keyword>
<dbReference type="GO" id="GO:0004823">
    <property type="term" value="F:leucine-tRNA ligase activity"/>
    <property type="evidence" value="ECO:0007669"/>
    <property type="project" value="UniProtKB-EC"/>
</dbReference>
<dbReference type="PANTHER" id="PTHR43740:SF2">
    <property type="entry name" value="LEUCINE--TRNA LIGASE, MITOCHONDRIAL"/>
    <property type="match status" value="1"/>
</dbReference>
<name>A0A1D3CVP6_9EIME</name>
<dbReference type="FunCoup" id="A0A1D3CVP6">
    <property type="interactions" value="180"/>
</dbReference>
<dbReference type="Pfam" id="PF00133">
    <property type="entry name" value="tRNA-synt_1"/>
    <property type="match status" value="1"/>
</dbReference>
<accession>A0A1D3CVP6</accession>
<dbReference type="GO" id="GO:0005524">
    <property type="term" value="F:ATP binding"/>
    <property type="evidence" value="ECO:0007669"/>
    <property type="project" value="UniProtKB-KW"/>
</dbReference>
<dbReference type="InterPro" id="IPR002300">
    <property type="entry name" value="aa-tRNA-synth_Ia"/>
</dbReference>
<protein>
    <recommendedName>
        <fullName evidence="2">leucine--tRNA ligase</fullName>
        <ecNumber evidence="2">6.1.1.4</ecNumber>
    </recommendedName>
</protein>
<keyword evidence="7" id="KW-0030">Aminoacyl-tRNA synthetase</keyword>
<evidence type="ECO:0000256" key="5">
    <source>
        <dbReference type="ARBA" id="ARBA00022840"/>
    </source>
</evidence>
<evidence type="ECO:0000256" key="7">
    <source>
        <dbReference type="ARBA" id="ARBA00023146"/>
    </source>
</evidence>
<dbReference type="InterPro" id="IPR025709">
    <property type="entry name" value="Leu_tRNA-synth_edit"/>
</dbReference>
<evidence type="ECO:0000313" key="14">
    <source>
        <dbReference type="Proteomes" id="UP000095192"/>
    </source>
</evidence>
<dbReference type="InterPro" id="IPR002302">
    <property type="entry name" value="Leu-tRNA-ligase"/>
</dbReference>
<dbReference type="InterPro" id="IPR009008">
    <property type="entry name" value="Val/Leu/Ile-tRNA-synth_edit"/>
</dbReference>
<dbReference type="SUPFAM" id="SSF52374">
    <property type="entry name" value="Nucleotidylyl transferase"/>
    <property type="match status" value="3"/>
</dbReference>
<dbReference type="Gene3D" id="1.10.730.10">
    <property type="entry name" value="Isoleucyl-tRNA Synthetase, Domain 1"/>
    <property type="match status" value="1"/>
</dbReference>
<evidence type="ECO:0000259" key="10">
    <source>
        <dbReference type="Pfam" id="PF00133"/>
    </source>
</evidence>
<dbReference type="GO" id="GO:0002161">
    <property type="term" value="F:aminoacyl-tRNA deacylase activity"/>
    <property type="evidence" value="ECO:0007669"/>
    <property type="project" value="InterPro"/>
</dbReference>